<name>A0AAW7DPA8_9GAMM</name>
<dbReference type="EMBL" id="JACANB010000002">
    <property type="protein sequence ID" value="MDM1695840.1"/>
    <property type="molecule type" value="Genomic_DNA"/>
</dbReference>
<accession>A0AAW7DPA8</accession>
<organism evidence="1 2">
    <name type="scientific">Thiopseudomonas alkaliphila</name>
    <dbReference type="NCBI Taxonomy" id="1697053"/>
    <lineage>
        <taxon>Bacteria</taxon>
        <taxon>Pseudomonadati</taxon>
        <taxon>Pseudomonadota</taxon>
        <taxon>Gammaproteobacteria</taxon>
        <taxon>Pseudomonadales</taxon>
        <taxon>Pseudomonadaceae</taxon>
        <taxon>Thiopseudomonas</taxon>
    </lineage>
</organism>
<proteinExistence type="predicted"/>
<protein>
    <submittedName>
        <fullName evidence="1">Uncharacterized protein</fullName>
    </submittedName>
</protein>
<comment type="caution">
    <text evidence="1">The sequence shown here is derived from an EMBL/GenBank/DDBJ whole genome shotgun (WGS) entry which is preliminary data.</text>
</comment>
<dbReference type="AlphaFoldDB" id="A0AAW7DPA8"/>
<evidence type="ECO:0000313" key="2">
    <source>
        <dbReference type="Proteomes" id="UP001173465"/>
    </source>
</evidence>
<reference evidence="1" key="1">
    <citation type="submission" date="2020-06" db="EMBL/GenBank/DDBJ databases">
        <authorList>
            <person name="Dong N."/>
        </authorList>
    </citation>
    <scope>NUCLEOTIDE SEQUENCE</scope>
    <source>
        <strain evidence="1">DF46-2-2</strain>
    </source>
</reference>
<evidence type="ECO:0000313" key="1">
    <source>
        <dbReference type="EMBL" id="MDM1695840.1"/>
    </source>
</evidence>
<sequence length="48" mass="5425">MRHKKPDLLVVLAIVLGLGIVTTSYASSLWERHSSSKEYQQALELSIR</sequence>
<reference evidence="1" key="2">
    <citation type="journal article" date="2022" name="Sci. Total Environ.">
        <title>Prevalence, transmission, and molecular epidemiology of tet(X)-positive bacteria among humans, animals, and environmental niches in China: An epidemiological, and genomic-based study.</title>
        <authorList>
            <person name="Dong N."/>
            <person name="Zeng Y."/>
            <person name="Cai C."/>
            <person name="Sun C."/>
            <person name="Lu J."/>
            <person name="Liu C."/>
            <person name="Zhou H."/>
            <person name="Sun Q."/>
            <person name="Shu L."/>
            <person name="Wang H."/>
            <person name="Wang Y."/>
            <person name="Wang S."/>
            <person name="Wu C."/>
            <person name="Chan E.W."/>
            <person name="Chen G."/>
            <person name="Shen Z."/>
            <person name="Chen S."/>
            <person name="Zhang R."/>
        </authorList>
    </citation>
    <scope>NUCLEOTIDE SEQUENCE</scope>
    <source>
        <strain evidence="1">DF46-2-2</strain>
    </source>
</reference>
<dbReference type="RefSeq" id="WP_173568163.1">
    <property type="nucleotide sequence ID" value="NZ_CP012360.1"/>
</dbReference>
<dbReference type="Proteomes" id="UP001173465">
    <property type="component" value="Unassembled WGS sequence"/>
</dbReference>
<gene>
    <name evidence="1" type="ORF">HX099_04060</name>
</gene>